<comment type="subcellular location">
    <subcellularLocation>
        <location evidence="1">Virion</location>
    </subcellularLocation>
</comment>
<dbReference type="SMART" id="SM00032">
    <property type="entry name" value="CCP"/>
    <property type="match status" value="3"/>
</dbReference>
<dbReference type="EMBL" id="GL732535">
    <property type="protein sequence ID" value="EFX84060.1"/>
    <property type="molecule type" value="Genomic_DNA"/>
</dbReference>
<protein>
    <recommendedName>
        <fullName evidence="7">Sushi domain-containing protein</fullName>
    </recommendedName>
</protein>
<dbReference type="HOGENOM" id="CLU_716226_0_0_1"/>
<evidence type="ECO:0000313" key="8">
    <source>
        <dbReference type="EMBL" id="EFX84060.1"/>
    </source>
</evidence>
<dbReference type="Pfam" id="PF00084">
    <property type="entry name" value="Sushi"/>
    <property type="match status" value="2"/>
</dbReference>
<proteinExistence type="predicted"/>
<dbReference type="PANTHER" id="PTHR45785:SF2">
    <property type="entry name" value="COMPLEMENT FACTOR H-RELATED"/>
    <property type="match status" value="1"/>
</dbReference>
<gene>
    <name evidence="8" type="ORF">DAPPUDRAFT_315175</name>
</gene>
<dbReference type="Gene3D" id="2.10.70.10">
    <property type="entry name" value="Complement Module, domain 1"/>
    <property type="match status" value="3"/>
</dbReference>
<sequence length="386" mass="42802">MHYHLIALVLIASTAVLVEIKCQTTNISTTLLETSSTLGTSDGKLGVLHCSAPGPFPNGWIDATQNLPLGMSKVGRAIVYRCNRNMKQIGASEAVCEISGRWSQNPPQCLASCIVPLVDHGVIRDAPNGSIISHGENVILECNQSYQPAHGLSKYICNNGTLNVAPRCDPGESPKGNCNRPDILDGTFVQIDGKNVTRNQTYDIGTEIIYRCQNPGHQMIDTELENSTRICNATTKNWTGTPPNCVATCRSLIPQSNHSDNDLHLRFDVAYDETALSGGRYKIGTKAIMRCHFGERVIHPNNTVVVVCQSNGTWRGSRQARRNRVVENNFNRTDSQRMRAELLRQTRRKTFYALEDRPDGEREYATIHRVGQSPRPSRLAVEYSKL</sequence>
<dbReference type="AlphaFoldDB" id="E9G8Z2"/>
<dbReference type="InterPro" id="IPR000436">
    <property type="entry name" value="Sushi_SCR_CCP_dom"/>
</dbReference>
<organism evidence="8 9">
    <name type="scientific">Daphnia pulex</name>
    <name type="common">Water flea</name>
    <dbReference type="NCBI Taxonomy" id="6669"/>
    <lineage>
        <taxon>Eukaryota</taxon>
        <taxon>Metazoa</taxon>
        <taxon>Ecdysozoa</taxon>
        <taxon>Arthropoda</taxon>
        <taxon>Crustacea</taxon>
        <taxon>Branchiopoda</taxon>
        <taxon>Diplostraca</taxon>
        <taxon>Cladocera</taxon>
        <taxon>Anomopoda</taxon>
        <taxon>Daphniidae</taxon>
        <taxon>Daphnia</taxon>
    </lineage>
</organism>
<reference evidence="8 9" key="1">
    <citation type="journal article" date="2011" name="Science">
        <title>The ecoresponsive genome of Daphnia pulex.</title>
        <authorList>
            <person name="Colbourne J.K."/>
            <person name="Pfrender M.E."/>
            <person name="Gilbert D."/>
            <person name="Thomas W.K."/>
            <person name="Tucker A."/>
            <person name="Oakley T.H."/>
            <person name="Tokishita S."/>
            <person name="Aerts A."/>
            <person name="Arnold G.J."/>
            <person name="Basu M.K."/>
            <person name="Bauer D.J."/>
            <person name="Caceres C.E."/>
            <person name="Carmel L."/>
            <person name="Casola C."/>
            <person name="Choi J.H."/>
            <person name="Detter J.C."/>
            <person name="Dong Q."/>
            <person name="Dusheyko S."/>
            <person name="Eads B.D."/>
            <person name="Frohlich T."/>
            <person name="Geiler-Samerotte K.A."/>
            <person name="Gerlach D."/>
            <person name="Hatcher P."/>
            <person name="Jogdeo S."/>
            <person name="Krijgsveld J."/>
            <person name="Kriventseva E.V."/>
            <person name="Kultz D."/>
            <person name="Laforsch C."/>
            <person name="Lindquist E."/>
            <person name="Lopez J."/>
            <person name="Manak J.R."/>
            <person name="Muller J."/>
            <person name="Pangilinan J."/>
            <person name="Patwardhan R.P."/>
            <person name="Pitluck S."/>
            <person name="Pritham E.J."/>
            <person name="Rechtsteiner A."/>
            <person name="Rho M."/>
            <person name="Rogozin I.B."/>
            <person name="Sakarya O."/>
            <person name="Salamov A."/>
            <person name="Schaack S."/>
            <person name="Shapiro H."/>
            <person name="Shiga Y."/>
            <person name="Skalitzky C."/>
            <person name="Smith Z."/>
            <person name="Souvorov A."/>
            <person name="Sung W."/>
            <person name="Tang Z."/>
            <person name="Tsuchiya D."/>
            <person name="Tu H."/>
            <person name="Vos H."/>
            <person name="Wang M."/>
            <person name="Wolf Y.I."/>
            <person name="Yamagata H."/>
            <person name="Yamada T."/>
            <person name="Ye Y."/>
            <person name="Shaw J.R."/>
            <person name="Andrews J."/>
            <person name="Crease T.J."/>
            <person name="Tang H."/>
            <person name="Lucas S.M."/>
            <person name="Robertson H.M."/>
            <person name="Bork P."/>
            <person name="Koonin E.V."/>
            <person name="Zdobnov E.M."/>
            <person name="Grigoriev I.V."/>
            <person name="Lynch M."/>
            <person name="Boore J.L."/>
        </authorList>
    </citation>
    <scope>NUCLEOTIDE SEQUENCE [LARGE SCALE GENOMIC DNA]</scope>
</reference>
<dbReference type="InterPro" id="IPR035976">
    <property type="entry name" value="Sushi/SCR/CCP_sf"/>
</dbReference>
<evidence type="ECO:0000256" key="4">
    <source>
        <dbReference type="ARBA" id="ARBA00023157"/>
    </source>
</evidence>
<evidence type="ECO:0000256" key="1">
    <source>
        <dbReference type="ARBA" id="ARBA00004328"/>
    </source>
</evidence>
<keyword evidence="9" id="KW-1185">Reference proteome</keyword>
<feature type="chain" id="PRO_5003236761" description="Sushi domain-containing protein" evidence="6">
    <location>
        <begin position="23"/>
        <end position="386"/>
    </location>
</feature>
<evidence type="ECO:0000256" key="6">
    <source>
        <dbReference type="SAM" id="SignalP"/>
    </source>
</evidence>
<dbReference type="InParanoid" id="E9G8Z2"/>
<keyword evidence="2 5" id="KW-0768">Sushi</keyword>
<feature type="domain" description="Sushi" evidence="7">
    <location>
        <begin position="48"/>
        <end position="111"/>
    </location>
</feature>
<feature type="signal peptide" evidence="6">
    <location>
        <begin position="1"/>
        <end position="22"/>
    </location>
</feature>
<dbReference type="SUPFAM" id="SSF57535">
    <property type="entry name" value="Complement control module/SCR domain"/>
    <property type="match status" value="2"/>
</dbReference>
<evidence type="ECO:0000313" key="9">
    <source>
        <dbReference type="Proteomes" id="UP000000305"/>
    </source>
</evidence>
<dbReference type="PROSITE" id="PS50923">
    <property type="entry name" value="SUSHI"/>
    <property type="match status" value="2"/>
</dbReference>
<evidence type="ECO:0000256" key="3">
    <source>
        <dbReference type="ARBA" id="ARBA00022729"/>
    </source>
</evidence>
<dbReference type="InterPro" id="IPR051503">
    <property type="entry name" value="ComplSys_Reg/VirEntry_Med"/>
</dbReference>
<dbReference type="KEGG" id="dpx:DAPPUDRAFT_315175"/>
<dbReference type="PhylomeDB" id="E9G8Z2"/>
<evidence type="ECO:0000259" key="7">
    <source>
        <dbReference type="PROSITE" id="PS50923"/>
    </source>
</evidence>
<dbReference type="CDD" id="cd00033">
    <property type="entry name" value="CCP"/>
    <property type="match status" value="2"/>
</dbReference>
<accession>E9G8Z2</accession>
<keyword evidence="4 5" id="KW-1015">Disulfide bond</keyword>
<feature type="disulfide bond" evidence="5">
    <location>
        <begin position="82"/>
        <end position="109"/>
    </location>
</feature>
<evidence type="ECO:0000256" key="5">
    <source>
        <dbReference type="PROSITE-ProRule" id="PRU00302"/>
    </source>
</evidence>
<keyword evidence="3 6" id="KW-0732">Signal</keyword>
<dbReference type="OrthoDB" id="9991441at2759"/>
<comment type="caution">
    <text evidence="5">Lacks conserved residue(s) required for the propagation of feature annotation.</text>
</comment>
<dbReference type="PANTHER" id="PTHR45785">
    <property type="entry name" value="COMPLEMENT FACTOR H-RELATED"/>
    <property type="match status" value="1"/>
</dbReference>
<dbReference type="Proteomes" id="UP000000305">
    <property type="component" value="Unassembled WGS sequence"/>
</dbReference>
<evidence type="ECO:0000256" key="2">
    <source>
        <dbReference type="ARBA" id="ARBA00022659"/>
    </source>
</evidence>
<feature type="domain" description="Sushi" evidence="7">
    <location>
        <begin position="176"/>
        <end position="247"/>
    </location>
</feature>
<dbReference type="eggNOG" id="KOG4297">
    <property type="taxonomic scope" value="Eukaryota"/>
</dbReference>
<name>E9G8Z2_DAPPU</name>